<organism evidence="7 8">
    <name type="scientific">Actinomadura graeca</name>
    <dbReference type="NCBI Taxonomy" id="2750812"/>
    <lineage>
        <taxon>Bacteria</taxon>
        <taxon>Bacillati</taxon>
        <taxon>Actinomycetota</taxon>
        <taxon>Actinomycetes</taxon>
        <taxon>Streptosporangiales</taxon>
        <taxon>Thermomonosporaceae</taxon>
        <taxon>Actinomadura</taxon>
    </lineage>
</organism>
<dbReference type="Pfam" id="PF03704">
    <property type="entry name" value="BTAD"/>
    <property type="match status" value="1"/>
</dbReference>
<evidence type="ECO:0000256" key="4">
    <source>
        <dbReference type="ARBA" id="ARBA00023163"/>
    </source>
</evidence>
<dbReference type="Pfam" id="PF00931">
    <property type="entry name" value="NB-ARC"/>
    <property type="match status" value="1"/>
</dbReference>
<evidence type="ECO:0000313" key="8">
    <source>
        <dbReference type="Proteomes" id="UP001049518"/>
    </source>
</evidence>
<evidence type="ECO:0000313" key="7">
    <source>
        <dbReference type="EMBL" id="QXJ21417.1"/>
    </source>
</evidence>
<dbReference type="InterPro" id="IPR027417">
    <property type="entry name" value="P-loop_NTPase"/>
</dbReference>
<reference evidence="7" key="1">
    <citation type="submission" date="2020-07" db="EMBL/GenBank/DDBJ databases">
        <authorList>
            <person name="Tarantini F.S."/>
            <person name="Hong K.W."/>
            <person name="Chan K.G."/>
        </authorList>
    </citation>
    <scope>NUCLEOTIDE SEQUENCE</scope>
    <source>
        <strain evidence="7">32-07</strain>
    </source>
</reference>
<feature type="domain" description="OmpR/PhoB-type" evidence="5">
    <location>
        <begin position="15"/>
        <end position="91"/>
    </location>
</feature>
<dbReference type="SMART" id="SM00028">
    <property type="entry name" value="TPR"/>
    <property type="match status" value="9"/>
</dbReference>
<dbReference type="Gene3D" id="1.25.40.10">
    <property type="entry name" value="Tetratricopeptide repeat domain"/>
    <property type="match status" value="3"/>
</dbReference>
<gene>
    <name evidence="7" type="ORF">AGRA3207_002268</name>
</gene>
<dbReference type="CDD" id="cd15831">
    <property type="entry name" value="BTAD"/>
    <property type="match status" value="1"/>
</dbReference>
<dbReference type="InterPro" id="IPR011990">
    <property type="entry name" value="TPR-like_helical_dom_sf"/>
</dbReference>
<dbReference type="SUPFAM" id="SSF52540">
    <property type="entry name" value="P-loop containing nucleoside triphosphate hydrolases"/>
    <property type="match status" value="1"/>
</dbReference>
<dbReference type="InterPro" id="IPR002182">
    <property type="entry name" value="NB-ARC"/>
</dbReference>
<evidence type="ECO:0000256" key="1">
    <source>
        <dbReference type="ARBA" id="ARBA00005820"/>
    </source>
</evidence>
<dbReference type="SUPFAM" id="SSF48452">
    <property type="entry name" value="TPR-like"/>
    <property type="match status" value="4"/>
</dbReference>
<dbReference type="InterPro" id="IPR005158">
    <property type="entry name" value="BTAD"/>
</dbReference>
<dbReference type="SMART" id="SM00862">
    <property type="entry name" value="Trans_reg_C"/>
    <property type="match status" value="1"/>
</dbReference>
<keyword evidence="8" id="KW-1185">Reference proteome</keyword>
<name>A0ABX8QVF6_9ACTN</name>
<dbReference type="PANTHER" id="PTHR35807">
    <property type="entry name" value="TRANSCRIPTIONAL REGULATOR REDD-RELATED"/>
    <property type="match status" value="1"/>
</dbReference>
<sequence>MEFGILGPLEIRKDGQLLDPGPARHQKVLTAFLLSANRVVPVSRLIDVAWYENPPATARKQVRNIVSDLRRLLNGTGEAGLMSAGQTGYRLRVDTGALDASLFDDRVARARRHAADRQTGDAVAGFRAALALWRGSALAGLDSPALEPQRALLEEKRLTVLEESADLELTLGRHHRLSTELAQWVREYPLRERLTGLYMLALSRAGRQAEALQAFQQARRVLVDHLGIEPGAELQRSHQQILAGEAGLAAPPARGSHHFLPRDITDFTGRTAELERLRSALPADGHAAGAVVISAIDGMAGIGKTTLAVHAAHRLTDRYPDAQVFIDLFAHTAEQEPLGPAAALETLLRAMEVPSEKIPEGVEERAALWRAQLAGRRALVVLDNAASAAQVRPLLPGTPGCLVLITSRRRLPDLEAARTLSLGVLSPEDAAALFTRVAGDTRPPGDPRDVQEVVRLCGYLPLAIRIAAARLRARPVWDLAHLIERLRQKRRLTELAVGDRDVAAAFALSYQHLTRDQRRQFRMLGVHPGGDFDAHAAAALADVGLDEAARVLEHLVDVHLLEQPHADRYRLHDLLRLHAVHLSDGEDSEADRQAALTRTLDHYRHTAALAVKAVDCHDQPYLPSIPASSTPAPSFADPDEAVAWLEAERPNLVAAATHAAEHGWPAHVADLSNTLWCYFEHRGGHDEALRLYTHALTSARDTGDRDLEGHALHYLGLFHRHHGRNDQALVHYEQALTLACDTGDRTLRGRILGNLGPTLWHLGRGEEALVHYRQALAAARDTGDFALHCGALEGLGSLYRRQGRHDDAISHYERALDLARDIGDRRREPFVLNELGGVYGRIGRHEEAFAHLNRALDLAQPIASRLLEGLALYELGAIYGRVGRCEEAVAHLRRALDLARETANGLLEGSALCELGTAHARLGDDEEAAARLREALDLARETANRPLETEALNGLGEAARRTGDPGRALTRHQDALALAGEIGSRYERARALDGIARAHHGLGHRRQAAERWTQALAAYTELGVPEAEEVRAMLGASRSGTGR</sequence>
<dbReference type="Proteomes" id="UP001049518">
    <property type="component" value="Chromosome"/>
</dbReference>
<dbReference type="InterPro" id="IPR036388">
    <property type="entry name" value="WH-like_DNA-bd_sf"/>
</dbReference>
<dbReference type="SUPFAM" id="SSF46894">
    <property type="entry name" value="C-terminal effector domain of the bipartite response regulators"/>
    <property type="match status" value="1"/>
</dbReference>
<dbReference type="InterPro" id="IPR016032">
    <property type="entry name" value="Sig_transdc_resp-reg_C-effctor"/>
</dbReference>
<evidence type="ECO:0000259" key="5">
    <source>
        <dbReference type="SMART" id="SM00862"/>
    </source>
</evidence>
<protein>
    <submittedName>
        <fullName evidence="7">Tetratricopeptide repeat protein</fullName>
    </submittedName>
</protein>
<keyword evidence="3" id="KW-0238">DNA-binding</keyword>
<evidence type="ECO:0000259" key="6">
    <source>
        <dbReference type="SMART" id="SM01043"/>
    </source>
</evidence>
<evidence type="ECO:0000256" key="2">
    <source>
        <dbReference type="ARBA" id="ARBA00023015"/>
    </source>
</evidence>
<dbReference type="Gene3D" id="3.40.50.300">
    <property type="entry name" value="P-loop containing nucleotide triphosphate hydrolases"/>
    <property type="match status" value="1"/>
</dbReference>
<accession>A0ABX8QVF6</accession>
<dbReference type="RefSeq" id="WP_231334566.1">
    <property type="nucleotide sequence ID" value="NZ_CP059572.1"/>
</dbReference>
<keyword evidence="2" id="KW-0805">Transcription regulation</keyword>
<proteinExistence type="inferred from homology"/>
<dbReference type="PANTHER" id="PTHR35807:SF1">
    <property type="entry name" value="TRANSCRIPTIONAL REGULATOR REDD"/>
    <property type="match status" value="1"/>
</dbReference>
<keyword evidence="4" id="KW-0804">Transcription</keyword>
<dbReference type="Gene3D" id="1.10.10.10">
    <property type="entry name" value="Winged helix-like DNA-binding domain superfamily/Winged helix DNA-binding domain"/>
    <property type="match status" value="2"/>
</dbReference>
<dbReference type="SMART" id="SM01043">
    <property type="entry name" value="BTAD"/>
    <property type="match status" value="1"/>
</dbReference>
<feature type="domain" description="Bacterial transcriptional activator" evidence="6">
    <location>
        <begin position="98"/>
        <end position="242"/>
    </location>
</feature>
<dbReference type="EMBL" id="CP059572">
    <property type="protein sequence ID" value="QXJ21417.1"/>
    <property type="molecule type" value="Genomic_DNA"/>
</dbReference>
<dbReference type="PRINTS" id="PR00364">
    <property type="entry name" value="DISEASERSIST"/>
</dbReference>
<dbReference type="Pfam" id="PF13424">
    <property type="entry name" value="TPR_12"/>
    <property type="match status" value="3"/>
</dbReference>
<dbReference type="InterPro" id="IPR051677">
    <property type="entry name" value="AfsR-DnrI-RedD_regulator"/>
</dbReference>
<comment type="similarity">
    <text evidence="1">Belongs to the AfsR/DnrI/RedD regulatory family.</text>
</comment>
<dbReference type="InterPro" id="IPR001867">
    <property type="entry name" value="OmpR/PhoB-type_DNA-bd"/>
</dbReference>
<dbReference type="InterPro" id="IPR019734">
    <property type="entry name" value="TPR_rpt"/>
</dbReference>
<evidence type="ECO:0000256" key="3">
    <source>
        <dbReference type="ARBA" id="ARBA00023125"/>
    </source>
</evidence>